<name>A0A8J2VGM3_9BACL</name>
<protein>
    <submittedName>
        <fullName evidence="2">Uncharacterized protein</fullName>
    </submittedName>
</protein>
<accession>A0A8J2VGM3</accession>
<evidence type="ECO:0000256" key="1">
    <source>
        <dbReference type="SAM" id="MobiDB-lite"/>
    </source>
</evidence>
<dbReference type="EMBL" id="BMHQ01000008">
    <property type="protein sequence ID" value="GGE21538.1"/>
    <property type="molecule type" value="Genomic_DNA"/>
</dbReference>
<dbReference type="AlphaFoldDB" id="A0A8J2VGM3"/>
<evidence type="ECO:0000313" key="3">
    <source>
        <dbReference type="Proteomes" id="UP000625210"/>
    </source>
</evidence>
<feature type="compositionally biased region" description="Polar residues" evidence="1">
    <location>
        <begin position="59"/>
        <end position="74"/>
    </location>
</feature>
<proteinExistence type="predicted"/>
<feature type="compositionally biased region" description="Low complexity" evidence="1">
    <location>
        <begin position="45"/>
        <end position="55"/>
    </location>
</feature>
<reference evidence="2" key="2">
    <citation type="submission" date="2020-09" db="EMBL/GenBank/DDBJ databases">
        <authorList>
            <person name="Sun Q."/>
            <person name="Zhou Y."/>
        </authorList>
    </citation>
    <scope>NUCLEOTIDE SEQUENCE</scope>
    <source>
        <strain evidence="2">CGMCC 1.15179</strain>
    </source>
</reference>
<comment type="caution">
    <text evidence="2">The sequence shown here is derived from an EMBL/GenBank/DDBJ whole genome shotgun (WGS) entry which is preliminary data.</text>
</comment>
<evidence type="ECO:0000313" key="2">
    <source>
        <dbReference type="EMBL" id="GGE21538.1"/>
    </source>
</evidence>
<feature type="region of interest" description="Disordered" evidence="1">
    <location>
        <begin position="38"/>
        <end position="86"/>
    </location>
</feature>
<reference evidence="2" key="1">
    <citation type="journal article" date="2014" name="Int. J. Syst. Evol. Microbiol.">
        <title>Complete genome sequence of Corynebacterium casei LMG S-19264T (=DSM 44701T), isolated from a smear-ripened cheese.</title>
        <authorList>
            <consortium name="US DOE Joint Genome Institute (JGI-PGF)"/>
            <person name="Walter F."/>
            <person name="Albersmeier A."/>
            <person name="Kalinowski J."/>
            <person name="Ruckert C."/>
        </authorList>
    </citation>
    <scope>NUCLEOTIDE SEQUENCE</scope>
    <source>
        <strain evidence="2">CGMCC 1.15179</strain>
    </source>
</reference>
<dbReference type="RefSeq" id="WP_188648175.1">
    <property type="nucleotide sequence ID" value="NZ_BMHQ01000008.1"/>
</dbReference>
<gene>
    <name evidence="2" type="ORF">GCM10011571_24520</name>
</gene>
<organism evidence="2 3">
    <name type="scientific">Marinithermofilum abyssi</name>
    <dbReference type="NCBI Taxonomy" id="1571185"/>
    <lineage>
        <taxon>Bacteria</taxon>
        <taxon>Bacillati</taxon>
        <taxon>Bacillota</taxon>
        <taxon>Bacilli</taxon>
        <taxon>Bacillales</taxon>
        <taxon>Thermoactinomycetaceae</taxon>
        <taxon>Marinithermofilum</taxon>
    </lineage>
</organism>
<sequence>MSLKKHRRFLAISVLCMYVALLLSPFLSVGNVAASPTLNPPELNPPDLNENSPDLKSPDLQSPDLQSPDLQGTELNGDHPTFNSPTIDSALGTLNDMSGEEMINKASDWTNLISATITAIQGAQFAGDALDGYKYYKLLKTHFKSFADMKEAWNAMMEDDSLEDLKNQKSYKDRFKLLSKYAGKGKEFWSKITKTADLAEAYESGVFGKKVKWLAKSGALKVLGKASPIFAVYETASSTVDAVANFANGEVNAGIASTGEALMAGSALLAASGVGAPVAAGVAVAGGALWVGAKIYEHRAFIGKAASAIYNATPVGQAVGAVKSAVSDGVKNVAEKAIDTVKGWFG</sequence>
<keyword evidence="3" id="KW-1185">Reference proteome</keyword>
<dbReference type="Proteomes" id="UP000625210">
    <property type="component" value="Unassembled WGS sequence"/>
</dbReference>